<name>A0A414NW17_9FIRM</name>
<dbReference type="InterPro" id="IPR029787">
    <property type="entry name" value="Nucleotide_cyclase"/>
</dbReference>
<dbReference type="InterPro" id="IPR000160">
    <property type="entry name" value="GGDEF_dom"/>
</dbReference>
<dbReference type="SUPFAM" id="SSF55073">
    <property type="entry name" value="Nucleotide cyclase"/>
    <property type="match status" value="1"/>
</dbReference>
<reference evidence="3 4" key="1">
    <citation type="submission" date="2018-08" db="EMBL/GenBank/DDBJ databases">
        <title>A genome reference for cultivated species of the human gut microbiota.</title>
        <authorList>
            <person name="Zou Y."/>
            <person name="Xue W."/>
            <person name="Luo G."/>
        </authorList>
    </citation>
    <scope>NUCLEOTIDE SEQUENCE [LARGE SCALE GENOMIC DNA]</scope>
    <source>
        <strain evidence="3 4">AM25-21AC</strain>
    </source>
</reference>
<dbReference type="InterPro" id="IPR035919">
    <property type="entry name" value="EAL_sf"/>
</dbReference>
<dbReference type="Pfam" id="PF00563">
    <property type="entry name" value="EAL"/>
    <property type="match status" value="1"/>
</dbReference>
<dbReference type="SUPFAM" id="SSF53850">
    <property type="entry name" value="Periplasmic binding protein-like II"/>
    <property type="match status" value="2"/>
</dbReference>
<dbReference type="AlphaFoldDB" id="A0A414NW17"/>
<evidence type="ECO:0000313" key="4">
    <source>
        <dbReference type="Proteomes" id="UP000283442"/>
    </source>
</evidence>
<dbReference type="Pfam" id="PF00990">
    <property type="entry name" value="GGDEF"/>
    <property type="match status" value="1"/>
</dbReference>
<dbReference type="EMBL" id="QRHE01000007">
    <property type="protein sequence ID" value="RHF51258.1"/>
    <property type="molecule type" value="Genomic_DNA"/>
</dbReference>
<dbReference type="CDD" id="cd01948">
    <property type="entry name" value="EAL"/>
    <property type="match status" value="1"/>
</dbReference>
<dbReference type="OrthoDB" id="9805474at2"/>
<keyword evidence="1" id="KW-1133">Transmembrane helix</keyword>
<dbReference type="SUPFAM" id="SSF141868">
    <property type="entry name" value="EAL domain-like"/>
    <property type="match status" value="1"/>
</dbReference>
<dbReference type="SMART" id="SM00062">
    <property type="entry name" value="PBPb"/>
    <property type="match status" value="1"/>
</dbReference>
<dbReference type="InterPro" id="IPR050706">
    <property type="entry name" value="Cyclic-di-GMP_PDE-like"/>
</dbReference>
<feature type="domain" description="EAL" evidence="2">
    <location>
        <begin position="634"/>
        <end position="890"/>
    </location>
</feature>
<proteinExistence type="predicted"/>
<dbReference type="PANTHER" id="PTHR33121">
    <property type="entry name" value="CYCLIC DI-GMP PHOSPHODIESTERASE PDEF"/>
    <property type="match status" value="1"/>
</dbReference>
<dbReference type="GO" id="GO:0071111">
    <property type="term" value="F:cyclic-guanylate-specific phosphodiesterase activity"/>
    <property type="evidence" value="ECO:0007669"/>
    <property type="project" value="InterPro"/>
</dbReference>
<evidence type="ECO:0000259" key="2">
    <source>
        <dbReference type="PROSITE" id="PS50883"/>
    </source>
</evidence>
<protein>
    <submittedName>
        <fullName evidence="3">EAL domain-containing protein</fullName>
    </submittedName>
</protein>
<sequence length="890" mass="102341">MWRDLLKRRYARSIIIVFISIACNLSLLLAAARAEARPLLRVGIHQFGSDITEDSSGNFHGMETDFMQALGSYAGREVIFVPGTWEECQQRLEAGDIDVLAGVIKTPKRAETMLFSRLMMGRASDEANFHGELMPYRVNQLHFAVRRDNPELMRELDLAADQLIANRPYFVSHLYQIYYGQRGASELRLTEKEQRFLKRHPVISAVVVAREAPFAYVDEHGELQGTMRKLVDRLEHDLGIELHLVIEQDYASAYKDLGTGEAQILLNADWDVGWAAAHDMDLSAVYLTSYYTTVTRRGGFKNQPRIACLPKQTTDYVLLQRYGKDQIRHYATAEECLRAVSSGDADIAFLRQETAQQNIWQGDFPELITSGVLTFSQDVAIGVSSRMEPELLTILDKEIRFIGPNGIFDYTTFYEQKLDQRRSIRSLFYAYPQYFITGLLLLFFTLLLFLGRQSQMRSNHLRQMQHIIDTDRQTGLHNRSWFRDEAGHYLKEHSTDSRLAIVKIAISRRDILIETYGQDVITELLRRMEATLQQTEWAKLPAVHTSTGKVLFLMRTDAFASQEQVQEALTQLMHLNEYISIGHLVVHITFHVGICPLRPGLPIADAMNHADLALHEAHPICFYNAELQQKAEFQSRIDSLQQRALARKEFEVWYQPKYNLTTRKCIGAEALVRWRSRELGFLAPAQFIPRFESNGFITQLDFYMLSRVMEFQKQRHATGVPVVTISVNQSRLHMQEKNYLTYMQRLKTYYEARDIELELTETAFDLNTPELRQHALHVMRALHEMGFRLSLDDFGSGYSDLTLLNAIPLDVMKIDRSLLLASQGTKRMQAVLARMIDLGHALSMTVICEGIETREQEDMLRSCGCDQGQGYLYGKPMPEEEFELFLLQHI</sequence>
<dbReference type="Pfam" id="PF00497">
    <property type="entry name" value="SBP_bac_3"/>
    <property type="match status" value="1"/>
</dbReference>
<dbReference type="PROSITE" id="PS51257">
    <property type="entry name" value="PROKAR_LIPOPROTEIN"/>
    <property type="match status" value="1"/>
</dbReference>
<accession>A0A414NW17</accession>
<feature type="transmembrane region" description="Helical" evidence="1">
    <location>
        <begin position="431"/>
        <end position="450"/>
    </location>
</feature>
<dbReference type="Gene3D" id="3.40.190.10">
    <property type="entry name" value="Periplasmic binding protein-like II"/>
    <property type="match status" value="3"/>
</dbReference>
<dbReference type="PROSITE" id="PS50883">
    <property type="entry name" value="EAL"/>
    <property type="match status" value="1"/>
</dbReference>
<keyword evidence="1" id="KW-0812">Transmembrane</keyword>
<dbReference type="Gene3D" id="3.20.20.450">
    <property type="entry name" value="EAL domain"/>
    <property type="match status" value="1"/>
</dbReference>
<dbReference type="SMART" id="SM00052">
    <property type="entry name" value="EAL"/>
    <property type="match status" value="1"/>
</dbReference>
<evidence type="ECO:0000256" key="1">
    <source>
        <dbReference type="SAM" id="Phobius"/>
    </source>
</evidence>
<gene>
    <name evidence="3" type="ORF">DW674_07700</name>
</gene>
<dbReference type="Proteomes" id="UP000283442">
    <property type="component" value="Unassembled WGS sequence"/>
</dbReference>
<dbReference type="Gene3D" id="3.30.70.270">
    <property type="match status" value="1"/>
</dbReference>
<organism evidence="3 4">
    <name type="scientific">Mitsuokella multacida</name>
    <dbReference type="NCBI Taxonomy" id="52226"/>
    <lineage>
        <taxon>Bacteria</taxon>
        <taxon>Bacillati</taxon>
        <taxon>Bacillota</taxon>
        <taxon>Negativicutes</taxon>
        <taxon>Selenomonadales</taxon>
        <taxon>Selenomonadaceae</taxon>
        <taxon>Mitsuokella</taxon>
    </lineage>
</organism>
<comment type="caution">
    <text evidence="3">The sequence shown here is derived from an EMBL/GenBank/DDBJ whole genome shotgun (WGS) entry which is preliminary data.</text>
</comment>
<evidence type="ECO:0000313" key="3">
    <source>
        <dbReference type="EMBL" id="RHF51258.1"/>
    </source>
</evidence>
<dbReference type="InterPro" id="IPR001638">
    <property type="entry name" value="Solute-binding_3/MltF_N"/>
</dbReference>
<keyword evidence="1" id="KW-0472">Membrane</keyword>
<dbReference type="SMART" id="SM00267">
    <property type="entry name" value="GGDEF"/>
    <property type="match status" value="1"/>
</dbReference>
<dbReference type="PANTHER" id="PTHR33121:SF70">
    <property type="entry name" value="SIGNALING PROTEIN YKOW"/>
    <property type="match status" value="1"/>
</dbReference>
<dbReference type="InterPro" id="IPR043128">
    <property type="entry name" value="Rev_trsase/Diguanyl_cyclase"/>
</dbReference>
<dbReference type="InterPro" id="IPR001633">
    <property type="entry name" value="EAL_dom"/>
</dbReference>